<dbReference type="AlphaFoldDB" id="A0A518GT93"/>
<accession>A0A518GT93</accession>
<reference evidence="1 2" key="1">
    <citation type="submission" date="2019-02" db="EMBL/GenBank/DDBJ databases">
        <title>Deep-cultivation of Planctomycetes and their phenomic and genomic characterization uncovers novel biology.</title>
        <authorList>
            <person name="Wiegand S."/>
            <person name="Jogler M."/>
            <person name="Boedeker C."/>
            <person name="Pinto D."/>
            <person name="Vollmers J."/>
            <person name="Rivas-Marin E."/>
            <person name="Kohn T."/>
            <person name="Peeters S.H."/>
            <person name="Heuer A."/>
            <person name="Rast P."/>
            <person name="Oberbeckmann S."/>
            <person name="Bunk B."/>
            <person name="Jeske O."/>
            <person name="Meyerdierks A."/>
            <person name="Storesund J.E."/>
            <person name="Kallscheuer N."/>
            <person name="Luecker S."/>
            <person name="Lage O.M."/>
            <person name="Pohl T."/>
            <person name="Merkel B.J."/>
            <person name="Hornburger P."/>
            <person name="Mueller R.-W."/>
            <person name="Bruemmer F."/>
            <person name="Labrenz M."/>
            <person name="Spormann A.M."/>
            <person name="Op den Camp H."/>
            <person name="Overmann J."/>
            <person name="Amann R."/>
            <person name="Jetten M.S.M."/>
            <person name="Mascher T."/>
            <person name="Medema M.H."/>
            <person name="Devos D.P."/>
            <person name="Kaster A.-K."/>
            <person name="Ovreas L."/>
            <person name="Rohde M."/>
            <person name="Galperin M.Y."/>
            <person name="Jogler C."/>
        </authorList>
    </citation>
    <scope>NUCLEOTIDE SEQUENCE [LARGE SCALE GENOMIC DNA]</scope>
    <source>
        <strain evidence="1 2">Spb1</strain>
    </source>
</reference>
<proteinExistence type="predicted"/>
<gene>
    <name evidence="1" type="ORF">Spb1_37480</name>
</gene>
<dbReference type="Proteomes" id="UP000315349">
    <property type="component" value="Chromosome"/>
</dbReference>
<name>A0A518GT93_9PLAN</name>
<dbReference type="RefSeq" id="WP_145303234.1">
    <property type="nucleotide sequence ID" value="NZ_CP036299.1"/>
</dbReference>
<keyword evidence="2" id="KW-1185">Reference proteome</keyword>
<dbReference type="EMBL" id="CP036299">
    <property type="protein sequence ID" value="QDV31803.1"/>
    <property type="molecule type" value="Genomic_DNA"/>
</dbReference>
<evidence type="ECO:0000313" key="1">
    <source>
        <dbReference type="EMBL" id="QDV31803.1"/>
    </source>
</evidence>
<protein>
    <submittedName>
        <fullName evidence="1">Uncharacterized protein</fullName>
    </submittedName>
</protein>
<sequence>MWQGYAQKMGCLFFVQKAMICHFGSFGGLGVACFLQPLDLQLRIGKAAGTNLERRLKTGASEFRDGVPPQEMSE</sequence>
<dbReference type="KEGG" id="peh:Spb1_37480"/>
<organism evidence="1 2">
    <name type="scientific">Planctopirus ephydatiae</name>
    <dbReference type="NCBI Taxonomy" id="2528019"/>
    <lineage>
        <taxon>Bacteria</taxon>
        <taxon>Pseudomonadati</taxon>
        <taxon>Planctomycetota</taxon>
        <taxon>Planctomycetia</taxon>
        <taxon>Planctomycetales</taxon>
        <taxon>Planctomycetaceae</taxon>
        <taxon>Planctopirus</taxon>
    </lineage>
</organism>
<evidence type="ECO:0000313" key="2">
    <source>
        <dbReference type="Proteomes" id="UP000315349"/>
    </source>
</evidence>